<feature type="domain" description="MacB-like periplasmic core" evidence="8">
    <location>
        <begin position="459"/>
        <end position="648"/>
    </location>
</feature>
<evidence type="ECO:0000256" key="1">
    <source>
        <dbReference type="ARBA" id="ARBA00004651"/>
    </source>
</evidence>
<organism evidence="9 10">
    <name type="scientific">Dinghuibacter silviterrae</name>
    <dbReference type="NCBI Taxonomy" id="1539049"/>
    <lineage>
        <taxon>Bacteria</taxon>
        <taxon>Pseudomonadati</taxon>
        <taxon>Bacteroidota</taxon>
        <taxon>Chitinophagia</taxon>
        <taxon>Chitinophagales</taxon>
        <taxon>Chitinophagaceae</taxon>
        <taxon>Dinghuibacter</taxon>
    </lineage>
</organism>
<dbReference type="PROSITE" id="PS51257">
    <property type="entry name" value="PROKAR_LIPOPROTEIN"/>
    <property type="match status" value="1"/>
</dbReference>
<feature type="transmembrane region" description="Helical" evidence="6">
    <location>
        <begin position="293"/>
        <end position="315"/>
    </location>
</feature>
<evidence type="ECO:0000256" key="3">
    <source>
        <dbReference type="ARBA" id="ARBA00022692"/>
    </source>
</evidence>
<feature type="domain" description="MacB-like periplasmic core" evidence="8">
    <location>
        <begin position="20"/>
        <end position="242"/>
    </location>
</feature>
<evidence type="ECO:0000256" key="2">
    <source>
        <dbReference type="ARBA" id="ARBA00022475"/>
    </source>
</evidence>
<dbReference type="Pfam" id="PF12704">
    <property type="entry name" value="MacB_PCD"/>
    <property type="match status" value="2"/>
</dbReference>
<keyword evidence="10" id="KW-1185">Reference proteome</keyword>
<proteinExistence type="predicted"/>
<dbReference type="InterPro" id="IPR050250">
    <property type="entry name" value="Macrolide_Exporter_MacB"/>
</dbReference>
<dbReference type="InterPro" id="IPR003838">
    <property type="entry name" value="ABC3_permease_C"/>
</dbReference>
<reference evidence="9 10" key="1">
    <citation type="submission" date="2019-03" db="EMBL/GenBank/DDBJ databases">
        <title>Genomic Encyclopedia of Type Strains, Phase IV (KMG-IV): sequencing the most valuable type-strain genomes for metagenomic binning, comparative biology and taxonomic classification.</title>
        <authorList>
            <person name="Goeker M."/>
        </authorList>
    </citation>
    <scope>NUCLEOTIDE SEQUENCE [LARGE SCALE GENOMIC DNA]</scope>
    <source>
        <strain evidence="9 10">DSM 100059</strain>
    </source>
</reference>
<dbReference type="AlphaFoldDB" id="A0A4R8DPM0"/>
<dbReference type="GO" id="GO:0022857">
    <property type="term" value="F:transmembrane transporter activity"/>
    <property type="evidence" value="ECO:0007669"/>
    <property type="project" value="TreeGrafter"/>
</dbReference>
<dbReference type="PANTHER" id="PTHR30572">
    <property type="entry name" value="MEMBRANE COMPONENT OF TRANSPORTER-RELATED"/>
    <property type="match status" value="1"/>
</dbReference>
<feature type="transmembrane region" description="Helical" evidence="6">
    <location>
        <begin position="432"/>
        <end position="455"/>
    </location>
</feature>
<gene>
    <name evidence="9" type="ORF">EDB95_0078</name>
</gene>
<evidence type="ECO:0000256" key="5">
    <source>
        <dbReference type="ARBA" id="ARBA00023136"/>
    </source>
</evidence>
<feature type="domain" description="ABC3 transporter permease C-terminal" evidence="7">
    <location>
        <begin position="691"/>
        <end position="801"/>
    </location>
</feature>
<keyword evidence="4 6" id="KW-1133">Transmembrane helix</keyword>
<feature type="transmembrane region" description="Helical" evidence="6">
    <location>
        <begin position="390"/>
        <end position="411"/>
    </location>
</feature>
<evidence type="ECO:0000259" key="8">
    <source>
        <dbReference type="Pfam" id="PF12704"/>
    </source>
</evidence>
<keyword evidence="5 6" id="KW-0472">Membrane</keyword>
<evidence type="ECO:0000313" key="10">
    <source>
        <dbReference type="Proteomes" id="UP000294498"/>
    </source>
</evidence>
<dbReference type="InterPro" id="IPR025857">
    <property type="entry name" value="MacB_PCD"/>
</dbReference>
<dbReference type="Pfam" id="PF02687">
    <property type="entry name" value="FtsX"/>
    <property type="match status" value="2"/>
</dbReference>
<evidence type="ECO:0000313" key="9">
    <source>
        <dbReference type="EMBL" id="TDW99070.1"/>
    </source>
</evidence>
<dbReference type="EMBL" id="SODV01000001">
    <property type="protein sequence ID" value="TDW99070.1"/>
    <property type="molecule type" value="Genomic_DNA"/>
</dbReference>
<sequence>MIRSYLLIAWRNLAKQKVLSFINIFGLSIGVACFSLFLLYALNEFGFDSFHRNAKNIYRAYDDNAIYHKHLAGGSLFTPMPLGPAMKQDLSGVVDYTRFVQSFETFLHQGDVAKRENIAFADPSFFHIFSFHLKEGNPASALNGLHSLVVTEETAKRLFGNEDAMGKTIQMQVLGNAFEPFTVTGVAEDIPANSSISFNMLANFQVIETTAEGKGDIGNWDRSSFLTFVQLQPGSNLASDEKLLTAFRLKYLPYKGHAKPDFFALEPLTEMHTDTGFGFTARFLRIPPVDPSFIWILLGIASGVLLISCINFTTLSVGRSAHRAREVGVRKAIGGRVGNLRRQFLTEAFLMTLVAFVLGYALAFFLLPFFNDYTGRNLSFSFERYPVLPWMTIGLIGVVTVLSGGYPAWMLSRFRAVDVLKSKLRFGGANGFTKSLVTLQFVLSTGLIIGAMVMVQQVHFMQSKDPGFAKENVVVIEARNIPGINNIYARFKQGLTAYPSIAGTASADNGLGDREGIAIRGYDYEDKSFEYHPFFVDPDFVPVLGMQITAGRNLSGAFSADTVHSVLINEAMVKALGWTPATAIGRQLKSLQSGDTAAPPTVVGVVKDFHFQAMDQAIQPQLFHAFTGGMPYHFFVRIHPGDPSKALAAIQTEWDKAAPGYSLRYTFLDEDLDRYYIADVRLSHIIGWAGGISIFLACLGLLGLAMLSALNRTKEIGIRKVLGASLQVIVGLISRDFLRLVALAFLIATPLAWYVMHRWLEGYYYRIQLSWWVFALTGAGILGVAWITVALQAFKAARANPVKSLRVE</sequence>
<comment type="subcellular location">
    <subcellularLocation>
        <location evidence="1">Cell membrane</location>
        <topology evidence="1">Multi-pass membrane protein</topology>
    </subcellularLocation>
</comment>
<feature type="domain" description="ABC3 transporter permease C-terminal" evidence="7">
    <location>
        <begin position="300"/>
        <end position="413"/>
    </location>
</feature>
<feature type="transmembrane region" description="Helical" evidence="6">
    <location>
        <begin position="348"/>
        <end position="370"/>
    </location>
</feature>
<feature type="transmembrane region" description="Helical" evidence="6">
    <location>
        <begin position="21"/>
        <end position="42"/>
    </location>
</feature>
<dbReference type="RefSeq" id="WP_133989475.1">
    <property type="nucleotide sequence ID" value="NZ_SODV01000001.1"/>
</dbReference>
<evidence type="ECO:0000256" key="4">
    <source>
        <dbReference type="ARBA" id="ARBA00022989"/>
    </source>
</evidence>
<dbReference type="PANTHER" id="PTHR30572:SF18">
    <property type="entry name" value="ABC-TYPE MACROLIDE FAMILY EXPORT SYSTEM PERMEASE COMPONENT 2"/>
    <property type="match status" value="1"/>
</dbReference>
<accession>A0A4R8DPM0</accession>
<feature type="transmembrane region" description="Helical" evidence="6">
    <location>
        <begin position="737"/>
        <end position="756"/>
    </location>
</feature>
<protein>
    <submittedName>
        <fullName evidence="9">Putative ABC transport system permease protein</fullName>
    </submittedName>
</protein>
<evidence type="ECO:0000259" key="7">
    <source>
        <dbReference type="Pfam" id="PF02687"/>
    </source>
</evidence>
<name>A0A4R8DPM0_9BACT</name>
<keyword evidence="2" id="KW-1003">Cell membrane</keyword>
<dbReference type="GO" id="GO:0005886">
    <property type="term" value="C:plasma membrane"/>
    <property type="evidence" value="ECO:0007669"/>
    <property type="project" value="UniProtKB-SubCell"/>
</dbReference>
<evidence type="ECO:0000256" key="6">
    <source>
        <dbReference type="SAM" id="Phobius"/>
    </source>
</evidence>
<comment type="caution">
    <text evidence="9">The sequence shown here is derived from an EMBL/GenBank/DDBJ whole genome shotgun (WGS) entry which is preliminary data.</text>
</comment>
<feature type="transmembrane region" description="Helical" evidence="6">
    <location>
        <begin position="685"/>
        <end position="710"/>
    </location>
</feature>
<dbReference type="Proteomes" id="UP000294498">
    <property type="component" value="Unassembled WGS sequence"/>
</dbReference>
<feature type="transmembrane region" description="Helical" evidence="6">
    <location>
        <begin position="771"/>
        <end position="794"/>
    </location>
</feature>
<dbReference type="OrthoDB" id="1451596at2"/>
<keyword evidence="3 6" id="KW-0812">Transmembrane</keyword>